<sequence length="822" mass="89921">MESSSEPTCVVPSYDVSTNWTVAGGSLVNSVTFESSVSLINETDPDQSSAASLLVFCPPSPDPDPCEITLTFAQKHEIRQVYVRSTARVYEIYCATELQSSNDYLCTVRCGIAARDGEVLCTRDSEQGVLPYLADSSKELTGEKLQNGNKHTPNEDDWVEVNSDTSLDVTNRNGSASNSDTRLWRSSQEFYEATAEINDTSPCMSLTLRLLSLQNKGCVCVDEVYVFADPIDETDLYNTVGGAGYPAGGSFMAMFMPSLLQLSKLKGASQDDKYRFDTKEWRKSEDTESETTKTNEARNELQQKGKPNADRHESSELSSELMAKPVQLENLPQMSGTKAEIDASQSHSNGVVDQLVLRLNRLEDILLRFEENMLKPINSIDERLQCVERQLEVLSKKAQNVELLSCTRISAPEFSCSESETNSFYNSGSVCVNYLPCEGNKETPGLPSNSPIATTFSVASELHPSLVVTAPAFSNCDDEEENEEVEQVTEPPEDKYPQIMSIDDALAAAIAGFLSSTSIQCEKFSEIPAVQAQEFTNEEISIGNSVSPSVHFQMASDRDICVTSLCQTENRGAFSSLSHIAAAESDNALCPDDGICVNTGELCCEEECDSQGSCIDHAILSGTPEMKRTDSYQLADNVEDSEIVDGKKKILVIAKTDSLEEFPESKIYEDSDTSRGSTTSDAIVNTSEVGGSNQDNSENLDEFSKAVSLVDFETPILEVTFTPQENLNSSSPLEALLAGLPDLGAEDPSVDEIRNDGPQTFDEECNLISVENWESTDYVNNGDVSVDVDYCSVRDIMTLNAEAKMEDFYGGNSQRMTGESLI</sequence>
<protein>
    <submittedName>
        <fullName evidence="3">Uncharacterized protein</fullName>
    </submittedName>
</protein>
<reference evidence="3 4" key="1">
    <citation type="submission" date="2021-09" db="EMBL/GenBank/DDBJ databases">
        <title>Genomic insights and catalytic innovation underlie evolution of tropane alkaloids biosynthesis.</title>
        <authorList>
            <person name="Wang Y.-J."/>
            <person name="Tian T."/>
            <person name="Huang J.-P."/>
            <person name="Huang S.-X."/>
        </authorList>
    </citation>
    <scope>NUCLEOTIDE SEQUENCE [LARGE SCALE GENOMIC DNA]</scope>
    <source>
        <strain evidence="3">KIB-2018</strain>
        <tissue evidence="3">Leaf</tissue>
    </source>
</reference>
<feature type="coiled-coil region" evidence="1">
    <location>
        <begin position="352"/>
        <end position="404"/>
    </location>
</feature>
<dbReference type="AlphaFoldDB" id="A0AAV8S9X3"/>
<dbReference type="Proteomes" id="UP001159364">
    <property type="component" value="Linkage Group LG12"/>
</dbReference>
<comment type="caution">
    <text evidence="3">The sequence shown here is derived from an EMBL/GenBank/DDBJ whole genome shotgun (WGS) entry which is preliminary data.</text>
</comment>
<feature type="compositionally biased region" description="Basic and acidic residues" evidence="2">
    <location>
        <begin position="278"/>
        <end position="315"/>
    </location>
</feature>
<accession>A0AAV8S9X3</accession>
<dbReference type="PANTHER" id="PTHR37261">
    <property type="entry name" value="40S RIBOSOMAL PROTEIN S27"/>
    <property type="match status" value="1"/>
</dbReference>
<evidence type="ECO:0000313" key="4">
    <source>
        <dbReference type="Proteomes" id="UP001159364"/>
    </source>
</evidence>
<dbReference type="PANTHER" id="PTHR37261:SF1">
    <property type="entry name" value="40S RIBOSOMAL PROTEIN S27"/>
    <property type="match status" value="1"/>
</dbReference>
<proteinExistence type="predicted"/>
<evidence type="ECO:0000256" key="2">
    <source>
        <dbReference type="SAM" id="MobiDB-lite"/>
    </source>
</evidence>
<name>A0AAV8S9X3_9ROSI</name>
<dbReference type="EMBL" id="JAIWQS010000012">
    <property type="protein sequence ID" value="KAJ8748831.1"/>
    <property type="molecule type" value="Genomic_DNA"/>
</dbReference>
<keyword evidence="1" id="KW-0175">Coiled coil</keyword>
<evidence type="ECO:0000256" key="1">
    <source>
        <dbReference type="SAM" id="Coils"/>
    </source>
</evidence>
<evidence type="ECO:0000313" key="3">
    <source>
        <dbReference type="EMBL" id="KAJ8748831.1"/>
    </source>
</evidence>
<organism evidence="3 4">
    <name type="scientific">Erythroxylum novogranatense</name>
    <dbReference type="NCBI Taxonomy" id="1862640"/>
    <lineage>
        <taxon>Eukaryota</taxon>
        <taxon>Viridiplantae</taxon>
        <taxon>Streptophyta</taxon>
        <taxon>Embryophyta</taxon>
        <taxon>Tracheophyta</taxon>
        <taxon>Spermatophyta</taxon>
        <taxon>Magnoliopsida</taxon>
        <taxon>eudicotyledons</taxon>
        <taxon>Gunneridae</taxon>
        <taxon>Pentapetalae</taxon>
        <taxon>rosids</taxon>
        <taxon>fabids</taxon>
        <taxon>Malpighiales</taxon>
        <taxon>Erythroxylaceae</taxon>
        <taxon>Erythroxylum</taxon>
    </lineage>
</organism>
<keyword evidence="4" id="KW-1185">Reference proteome</keyword>
<feature type="region of interest" description="Disordered" evidence="2">
    <location>
        <begin position="278"/>
        <end position="319"/>
    </location>
</feature>
<gene>
    <name evidence="3" type="ORF">K2173_011390</name>
</gene>